<proteinExistence type="inferred from homology"/>
<comment type="similarity">
    <text evidence="3">Belongs to the beta-defensin family.</text>
</comment>
<dbReference type="Pfam" id="PF00711">
    <property type="entry name" value="Defensin_beta"/>
    <property type="match status" value="1"/>
</dbReference>
<reference evidence="12" key="2">
    <citation type="submission" date="2025-08" db="UniProtKB">
        <authorList>
            <consortium name="Ensembl"/>
        </authorList>
    </citation>
    <scope>IDENTIFICATION</scope>
</reference>
<evidence type="ECO:0000256" key="1">
    <source>
        <dbReference type="ARBA" id="ARBA00004463"/>
    </source>
</evidence>
<feature type="domain" description="Beta-defensin-like" evidence="11">
    <location>
        <begin position="89"/>
        <end position="124"/>
    </location>
</feature>
<keyword evidence="9" id="KW-1015">Disulfide bond</keyword>
<accession>A0A8C2SPV8</accession>
<evidence type="ECO:0000256" key="4">
    <source>
        <dbReference type="ARBA" id="ARBA00022525"/>
    </source>
</evidence>
<dbReference type="GeneTree" id="ENSGT00530000067237"/>
<dbReference type="PANTHER" id="PTHR21388:SF9">
    <property type="entry name" value="BETA-DEFENSIN 1"/>
    <property type="match status" value="1"/>
</dbReference>
<feature type="region of interest" description="Disordered" evidence="10">
    <location>
        <begin position="157"/>
        <end position="178"/>
    </location>
</feature>
<evidence type="ECO:0000256" key="10">
    <source>
        <dbReference type="SAM" id="MobiDB-lite"/>
    </source>
</evidence>
<dbReference type="GO" id="GO:0005615">
    <property type="term" value="C:extracellular space"/>
    <property type="evidence" value="ECO:0007669"/>
    <property type="project" value="TreeGrafter"/>
</dbReference>
<protein>
    <submittedName>
        <fullName evidence="12">Gallinacin-8-like</fullName>
    </submittedName>
</protein>
<dbReference type="GO" id="GO:0050829">
    <property type="term" value="P:defense response to Gram-negative bacterium"/>
    <property type="evidence" value="ECO:0007669"/>
    <property type="project" value="TreeGrafter"/>
</dbReference>
<keyword evidence="4" id="KW-0964">Secreted</keyword>
<dbReference type="InterPro" id="IPR001855">
    <property type="entry name" value="Defensin_beta-like"/>
</dbReference>
<keyword evidence="13" id="KW-1185">Reference proteome</keyword>
<sequence>MSHEDECWVMLPKVFPPFWSFAQRTLGEENGKEKVMEPHIVKFVEDSPSSVWLLSFVTLNSEMKILYLLLAVLLIVLQRSLGFMRLPNDEAQCEQAGGICSKNHCFHLHSRAFGRCQRGVQCCRAVRVEDLLQHFALILGTLHLIEQPRWRIAFQPGRGRREQQQGRKGFSWLSSAVE</sequence>
<evidence type="ECO:0000259" key="11">
    <source>
        <dbReference type="Pfam" id="PF00711"/>
    </source>
</evidence>
<evidence type="ECO:0000256" key="8">
    <source>
        <dbReference type="ARBA" id="ARBA00023022"/>
    </source>
</evidence>
<evidence type="ECO:0000256" key="5">
    <source>
        <dbReference type="ARBA" id="ARBA00022529"/>
    </source>
</evidence>
<dbReference type="Proteomes" id="UP000694412">
    <property type="component" value="Chromosome 3"/>
</dbReference>
<evidence type="ECO:0000256" key="7">
    <source>
        <dbReference type="ARBA" id="ARBA00022940"/>
    </source>
</evidence>
<organism evidence="12 13">
    <name type="scientific">Coturnix japonica</name>
    <name type="common">Japanese quail</name>
    <name type="synonym">Coturnix coturnix japonica</name>
    <dbReference type="NCBI Taxonomy" id="93934"/>
    <lineage>
        <taxon>Eukaryota</taxon>
        <taxon>Metazoa</taxon>
        <taxon>Chordata</taxon>
        <taxon>Craniata</taxon>
        <taxon>Vertebrata</taxon>
        <taxon>Euteleostomi</taxon>
        <taxon>Archelosauria</taxon>
        <taxon>Archosauria</taxon>
        <taxon>Dinosauria</taxon>
        <taxon>Saurischia</taxon>
        <taxon>Theropoda</taxon>
        <taxon>Coelurosauria</taxon>
        <taxon>Aves</taxon>
        <taxon>Neognathae</taxon>
        <taxon>Galloanserae</taxon>
        <taxon>Galliformes</taxon>
        <taxon>Phasianidae</taxon>
        <taxon>Perdicinae</taxon>
        <taxon>Coturnix</taxon>
    </lineage>
</organism>
<evidence type="ECO:0000313" key="13">
    <source>
        <dbReference type="Proteomes" id="UP000694412"/>
    </source>
</evidence>
<keyword evidence="6" id="KW-0732">Signal</keyword>
<dbReference type="Ensembl" id="ENSCJPT00005001629.1">
    <property type="protein sequence ID" value="ENSCJPP00005000923.1"/>
    <property type="gene ID" value="ENSCJPG00005001019.1"/>
</dbReference>
<evidence type="ECO:0000256" key="9">
    <source>
        <dbReference type="ARBA" id="ARBA00023157"/>
    </source>
</evidence>
<dbReference type="PANTHER" id="PTHR21388">
    <property type="entry name" value="BETA-DEFENSIN-RELATED"/>
    <property type="match status" value="1"/>
</dbReference>
<gene>
    <name evidence="12" type="primary">LOC107312428</name>
</gene>
<evidence type="ECO:0000256" key="6">
    <source>
        <dbReference type="ARBA" id="ARBA00022729"/>
    </source>
</evidence>
<evidence type="ECO:0000256" key="2">
    <source>
        <dbReference type="ARBA" id="ARBA00004613"/>
    </source>
</evidence>
<dbReference type="GO" id="GO:0031731">
    <property type="term" value="F:CCR6 chemokine receptor binding"/>
    <property type="evidence" value="ECO:0007669"/>
    <property type="project" value="TreeGrafter"/>
</dbReference>
<dbReference type="GO" id="GO:0050830">
    <property type="term" value="P:defense response to Gram-positive bacterium"/>
    <property type="evidence" value="ECO:0007669"/>
    <property type="project" value="TreeGrafter"/>
</dbReference>
<comment type="subcellular location">
    <subcellularLocation>
        <location evidence="1">Cytoplasmic granule</location>
    </subcellularLocation>
    <subcellularLocation>
        <location evidence="2">Secreted</location>
    </subcellularLocation>
</comment>
<name>A0A8C2SPV8_COTJA</name>
<reference evidence="12" key="3">
    <citation type="submission" date="2025-09" db="UniProtKB">
        <authorList>
            <consortium name="Ensembl"/>
        </authorList>
    </citation>
    <scope>IDENTIFICATION</scope>
</reference>
<reference evidence="12" key="1">
    <citation type="submission" date="2015-11" db="EMBL/GenBank/DDBJ databases">
        <authorList>
            <consortium name="International Coturnix japonica Genome Analysis Consortium"/>
            <person name="Warren W."/>
            <person name="Burt D.W."/>
            <person name="Antin P.B."/>
            <person name="Lanford R."/>
            <person name="Gros J."/>
            <person name="Wilson R.K."/>
        </authorList>
    </citation>
    <scope>NUCLEOTIDE SEQUENCE [LARGE SCALE GENOMIC DNA]</scope>
</reference>
<evidence type="ECO:0000256" key="3">
    <source>
        <dbReference type="ARBA" id="ARBA00007371"/>
    </source>
</evidence>
<keyword evidence="7" id="KW-0211">Defensin</keyword>
<keyword evidence="8" id="KW-0044">Antibiotic</keyword>
<dbReference type="GO" id="GO:0002227">
    <property type="term" value="P:innate immune response in mucosa"/>
    <property type="evidence" value="ECO:0007669"/>
    <property type="project" value="TreeGrafter"/>
</dbReference>
<keyword evidence="5" id="KW-0929">Antimicrobial</keyword>
<evidence type="ECO:0000313" key="12">
    <source>
        <dbReference type="Ensembl" id="ENSCJPP00005000923.1"/>
    </source>
</evidence>
<dbReference type="AlphaFoldDB" id="A0A8C2SPV8"/>